<reference evidence="2 3" key="1">
    <citation type="journal article" date="2016" name="Nat. Commun.">
        <title>Thousands of microbial genomes shed light on interconnected biogeochemical processes in an aquifer system.</title>
        <authorList>
            <person name="Anantharaman K."/>
            <person name="Brown C.T."/>
            <person name="Hug L.A."/>
            <person name="Sharon I."/>
            <person name="Castelle C.J."/>
            <person name="Probst A.J."/>
            <person name="Thomas B.C."/>
            <person name="Singh A."/>
            <person name="Wilkins M.J."/>
            <person name="Karaoz U."/>
            <person name="Brodie E.L."/>
            <person name="Williams K.H."/>
            <person name="Hubbard S.S."/>
            <person name="Banfield J.F."/>
        </authorList>
    </citation>
    <scope>NUCLEOTIDE SEQUENCE [LARGE SCALE GENOMIC DNA]</scope>
</reference>
<protein>
    <submittedName>
        <fullName evidence="2">Uncharacterized protein</fullName>
    </submittedName>
</protein>
<dbReference type="AlphaFoldDB" id="A0A1F8AVB4"/>
<proteinExistence type="predicted"/>
<gene>
    <name evidence="2" type="ORF">A3E44_04885</name>
</gene>
<evidence type="ECO:0000256" key="1">
    <source>
        <dbReference type="SAM" id="MobiDB-lite"/>
    </source>
</evidence>
<dbReference type="EMBL" id="MGGW01000001">
    <property type="protein sequence ID" value="OGM55570.1"/>
    <property type="molecule type" value="Genomic_DNA"/>
</dbReference>
<accession>A0A1F8AVB4</accession>
<organism evidence="2 3">
    <name type="scientific">Candidatus Woesebacteria bacterium RIFCSPHIGHO2_12_FULL_41_24</name>
    <dbReference type="NCBI Taxonomy" id="1802510"/>
    <lineage>
        <taxon>Bacteria</taxon>
        <taxon>Candidatus Woeseibacteriota</taxon>
    </lineage>
</organism>
<feature type="region of interest" description="Disordered" evidence="1">
    <location>
        <begin position="23"/>
        <end position="42"/>
    </location>
</feature>
<evidence type="ECO:0000313" key="2">
    <source>
        <dbReference type="EMBL" id="OGM55570.1"/>
    </source>
</evidence>
<comment type="caution">
    <text evidence="2">The sequence shown here is derived from an EMBL/GenBank/DDBJ whole genome shotgun (WGS) entry which is preliminary data.</text>
</comment>
<name>A0A1F8AVB4_9BACT</name>
<sequence>MQKKNSKILKTKMMAALVVTKSERTCPKRPSKNPFDKLGHNKNIAKTNSKKQVFCKKVLK</sequence>
<dbReference type="Proteomes" id="UP000178603">
    <property type="component" value="Unassembled WGS sequence"/>
</dbReference>
<evidence type="ECO:0000313" key="3">
    <source>
        <dbReference type="Proteomes" id="UP000178603"/>
    </source>
</evidence>